<evidence type="ECO:0008006" key="4">
    <source>
        <dbReference type="Google" id="ProtNLM"/>
    </source>
</evidence>
<dbReference type="EMBL" id="BAAAKV010000005">
    <property type="protein sequence ID" value="GAA1155471.1"/>
    <property type="molecule type" value="Genomic_DNA"/>
</dbReference>
<dbReference type="RefSeq" id="WP_344270354.1">
    <property type="nucleotide sequence ID" value="NZ_BAAAKV010000005.1"/>
</dbReference>
<organism evidence="2 3">
    <name type="scientific">Streptomyces hebeiensis</name>
    <dbReference type="NCBI Taxonomy" id="229486"/>
    <lineage>
        <taxon>Bacteria</taxon>
        <taxon>Bacillati</taxon>
        <taxon>Actinomycetota</taxon>
        <taxon>Actinomycetes</taxon>
        <taxon>Kitasatosporales</taxon>
        <taxon>Streptomycetaceae</taxon>
        <taxon>Streptomyces</taxon>
    </lineage>
</organism>
<dbReference type="Proteomes" id="UP001501371">
    <property type="component" value="Unassembled WGS sequence"/>
</dbReference>
<proteinExistence type="predicted"/>
<reference evidence="2 3" key="1">
    <citation type="journal article" date="2019" name="Int. J. Syst. Evol. Microbiol.">
        <title>The Global Catalogue of Microorganisms (GCM) 10K type strain sequencing project: providing services to taxonomists for standard genome sequencing and annotation.</title>
        <authorList>
            <consortium name="The Broad Institute Genomics Platform"/>
            <consortium name="The Broad Institute Genome Sequencing Center for Infectious Disease"/>
            <person name="Wu L."/>
            <person name="Ma J."/>
        </authorList>
    </citation>
    <scope>NUCLEOTIDE SEQUENCE [LARGE SCALE GENOMIC DNA]</scope>
    <source>
        <strain evidence="2 3">JCM 12696</strain>
    </source>
</reference>
<feature type="region of interest" description="Disordered" evidence="1">
    <location>
        <begin position="1"/>
        <end position="86"/>
    </location>
</feature>
<evidence type="ECO:0000313" key="3">
    <source>
        <dbReference type="Proteomes" id="UP001501371"/>
    </source>
</evidence>
<accession>A0ABN1UKG7</accession>
<sequence length="86" mass="9370">MSVDPADSRPPEDFEYSANSDANDHPAEQAELSAEVPEADAMEQRTAVRDTEEESLTRIDPSTANEADAVEQARAVGADEDEDAYR</sequence>
<protein>
    <recommendedName>
        <fullName evidence="4">DUF5709 domain-containing protein</fullName>
    </recommendedName>
</protein>
<keyword evidence="3" id="KW-1185">Reference proteome</keyword>
<gene>
    <name evidence="2" type="ORF">GCM10009654_08880</name>
</gene>
<feature type="compositionally biased region" description="Basic and acidic residues" evidence="1">
    <location>
        <begin position="1"/>
        <end position="12"/>
    </location>
</feature>
<comment type="caution">
    <text evidence="2">The sequence shown here is derived from an EMBL/GenBank/DDBJ whole genome shotgun (WGS) entry which is preliminary data.</text>
</comment>
<name>A0ABN1UKG7_9ACTN</name>
<evidence type="ECO:0000256" key="1">
    <source>
        <dbReference type="SAM" id="MobiDB-lite"/>
    </source>
</evidence>
<evidence type="ECO:0000313" key="2">
    <source>
        <dbReference type="EMBL" id="GAA1155471.1"/>
    </source>
</evidence>